<dbReference type="EMBL" id="JAUIZM010000002">
    <property type="protein sequence ID" value="KAK1399984.1"/>
    <property type="molecule type" value="Genomic_DNA"/>
</dbReference>
<dbReference type="GO" id="GO:1990817">
    <property type="term" value="F:poly(A) RNA polymerase activity"/>
    <property type="evidence" value="ECO:0007669"/>
    <property type="project" value="UniProtKB-EC"/>
</dbReference>
<keyword evidence="6" id="KW-0507">mRNA processing</keyword>
<keyword evidence="13" id="KW-0812">Transmembrane</keyword>
<dbReference type="Proteomes" id="UP001237642">
    <property type="component" value="Unassembled WGS sequence"/>
</dbReference>
<feature type="transmembrane region" description="Helical" evidence="13">
    <location>
        <begin position="248"/>
        <end position="264"/>
    </location>
</feature>
<keyword evidence="11" id="KW-0460">Magnesium</keyword>
<keyword evidence="10" id="KW-0067">ATP-binding</keyword>
<evidence type="ECO:0000256" key="12">
    <source>
        <dbReference type="ARBA" id="ARBA00023242"/>
    </source>
</evidence>
<organism evidence="16 17">
    <name type="scientific">Heracleum sosnowskyi</name>
    <dbReference type="NCBI Taxonomy" id="360622"/>
    <lineage>
        <taxon>Eukaryota</taxon>
        <taxon>Viridiplantae</taxon>
        <taxon>Streptophyta</taxon>
        <taxon>Embryophyta</taxon>
        <taxon>Tracheophyta</taxon>
        <taxon>Spermatophyta</taxon>
        <taxon>Magnoliopsida</taxon>
        <taxon>eudicotyledons</taxon>
        <taxon>Gunneridae</taxon>
        <taxon>Pentapetalae</taxon>
        <taxon>asterids</taxon>
        <taxon>campanulids</taxon>
        <taxon>Apiales</taxon>
        <taxon>Apiaceae</taxon>
        <taxon>Apioideae</taxon>
        <taxon>apioid superclade</taxon>
        <taxon>Tordylieae</taxon>
        <taxon>Tordyliinae</taxon>
        <taxon>Heracleum</taxon>
    </lineage>
</organism>
<dbReference type="SUPFAM" id="SSF55003">
    <property type="entry name" value="PAP/Archaeal CCA-adding enzyme, C-terminal domain"/>
    <property type="match status" value="1"/>
</dbReference>
<name>A0AAD8J9I8_9APIA</name>
<dbReference type="GO" id="GO:0005634">
    <property type="term" value="C:nucleus"/>
    <property type="evidence" value="ECO:0007669"/>
    <property type="project" value="UniProtKB-SubCell"/>
</dbReference>
<dbReference type="Pfam" id="PF04928">
    <property type="entry name" value="PAP_central"/>
    <property type="match status" value="1"/>
</dbReference>
<keyword evidence="13" id="KW-0472">Membrane</keyword>
<reference evidence="16" key="1">
    <citation type="submission" date="2023-02" db="EMBL/GenBank/DDBJ databases">
        <title>Genome of toxic invasive species Heracleum sosnowskyi carries increased number of genes despite the absence of recent whole-genome duplications.</title>
        <authorList>
            <person name="Schelkunov M."/>
            <person name="Shtratnikova V."/>
            <person name="Makarenko M."/>
            <person name="Klepikova A."/>
            <person name="Omelchenko D."/>
            <person name="Novikova G."/>
            <person name="Obukhova E."/>
            <person name="Bogdanov V."/>
            <person name="Penin A."/>
            <person name="Logacheva M."/>
        </authorList>
    </citation>
    <scope>NUCLEOTIDE SEQUENCE</scope>
    <source>
        <strain evidence="16">Hsosn_3</strain>
        <tissue evidence="16">Leaf</tissue>
    </source>
</reference>
<dbReference type="PANTHER" id="PTHR10682:SF33">
    <property type="entry name" value="NUCLEAR POLY(A) POLYMERASE 3"/>
    <property type="match status" value="1"/>
</dbReference>
<feature type="domain" description="Poly(A) polymerase nucleotidyltransferase" evidence="15">
    <location>
        <begin position="24"/>
        <end position="196"/>
    </location>
</feature>
<dbReference type="Gene3D" id="1.10.1410.10">
    <property type="match status" value="1"/>
</dbReference>
<evidence type="ECO:0000256" key="4">
    <source>
        <dbReference type="ARBA" id="ARBA00010912"/>
    </source>
</evidence>
<evidence type="ECO:0000256" key="10">
    <source>
        <dbReference type="ARBA" id="ARBA00022840"/>
    </source>
</evidence>
<evidence type="ECO:0000313" key="16">
    <source>
        <dbReference type="EMBL" id="KAK1399984.1"/>
    </source>
</evidence>
<dbReference type="InterPro" id="IPR048840">
    <property type="entry name" value="PolA_pol_NTPase"/>
</dbReference>
<dbReference type="GO" id="GO:0005524">
    <property type="term" value="F:ATP binding"/>
    <property type="evidence" value="ECO:0007669"/>
    <property type="project" value="UniProtKB-KW"/>
</dbReference>
<protein>
    <recommendedName>
        <fullName evidence="5">polynucleotide adenylyltransferase</fullName>
        <ecNumber evidence="5">2.7.7.19</ecNumber>
    </recommendedName>
</protein>
<dbReference type="Gene3D" id="3.30.460.10">
    <property type="entry name" value="Beta Polymerase, domain 2"/>
    <property type="match status" value="1"/>
</dbReference>
<dbReference type="InterPro" id="IPR007012">
    <property type="entry name" value="PolA_pol_cen_dom"/>
</dbReference>
<comment type="caution">
    <text evidence="16">The sequence shown here is derived from an EMBL/GenBank/DDBJ whole genome shotgun (WGS) entry which is preliminary data.</text>
</comment>
<evidence type="ECO:0000256" key="2">
    <source>
        <dbReference type="ARBA" id="ARBA00001946"/>
    </source>
</evidence>
<dbReference type="InterPro" id="IPR011068">
    <property type="entry name" value="NuclTrfase_I-like_C"/>
</dbReference>
<evidence type="ECO:0000256" key="5">
    <source>
        <dbReference type="ARBA" id="ARBA00012388"/>
    </source>
</evidence>
<dbReference type="Pfam" id="PF20750">
    <property type="entry name" value="PAP_NTPase"/>
    <property type="match status" value="1"/>
</dbReference>
<comment type="similarity">
    <text evidence="4">Belongs to the poly(A) polymerase family.</text>
</comment>
<evidence type="ECO:0000313" key="17">
    <source>
        <dbReference type="Proteomes" id="UP001237642"/>
    </source>
</evidence>
<evidence type="ECO:0000259" key="15">
    <source>
        <dbReference type="Pfam" id="PF20750"/>
    </source>
</evidence>
<evidence type="ECO:0000256" key="9">
    <source>
        <dbReference type="ARBA" id="ARBA00022741"/>
    </source>
</evidence>
<dbReference type="GO" id="GO:0006397">
    <property type="term" value="P:mRNA processing"/>
    <property type="evidence" value="ECO:0007669"/>
    <property type="project" value="UniProtKB-KW"/>
</dbReference>
<keyword evidence="9" id="KW-0547">Nucleotide-binding</keyword>
<evidence type="ECO:0000256" key="8">
    <source>
        <dbReference type="ARBA" id="ARBA00022723"/>
    </source>
</evidence>
<keyword evidence="8" id="KW-0479">Metal-binding</keyword>
<gene>
    <name evidence="16" type="ORF">POM88_009847</name>
</gene>
<evidence type="ECO:0000256" key="7">
    <source>
        <dbReference type="ARBA" id="ARBA00022679"/>
    </source>
</evidence>
<keyword evidence="17" id="KW-1185">Reference proteome</keyword>
<comment type="cofactor">
    <cofactor evidence="2">
        <name>Mg(2+)</name>
        <dbReference type="ChEBI" id="CHEBI:18420"/>
    </cofactor>
</comment>
<keyword evidence="12" id="KW-0539">Nucleus</keyword>
<proteinExistence type="inferred from homology"/>
<evidence type="ECO:0000256" key="1">
    <source>
        <dbReference type="ARBA" id="ARBA00001936"/>
    </source>
</evidence>
<dbReference type="GO" id="GO:0031123">
    <property type="term" value="P:RNA 3'-end processing"/>
    <property type="evidence" value="ECO:0007669"/>
    <property type="project" value="InterPro"/>
</dbReference>
<feature type="domain" description="Poly(A) polymerase central" evidence="14">
    <location>
        <begin position="203"/>
        <end position="300"/>
    </location>
</feature>
<evidence type="ECO:0000256" key="11">
    <source>
        <dbReference type="ARBA" id="ARBA00022842"/>
    </source>
</evidence>
<accession>A0AAD8J9I8</accession>
<keyword evidence="7" id="KW-0808">Transferase</keyword>
<sequence>MADLYRKDWWLPLDEATDEPFSEKILIPWMKDMGVIPTKEDVFIRNQILHILEQIVNDWIKDLAIRNDIEDLNAEIMPYGSYGLGVYSRNSDMDILVVAPKLASLEHDFFVQLRQLVDIHPASKNVRGVEGAKVSLLKFDMHGVEVDLAFARLSRNSIPRAENLHEEQFCIQSAADSQSRMSLESVRSNWIILQAVGENRQIFVDATRLIKYWASSHGIYGNLNCYLGGIHLSVLVAYVIARYNRKSLAGFVSQFFATFAHWMWPTPVLLQSARREVSPSLFLPIQKPALKEHSMNKNHLFQVSVCNAESNLDKWLGFVKSRLAVLVRLLERDGIACDPDLTEYMDLPSAKSTGFRAKNKVFLWGIVADSGEKYSLTRAEEDWRSNLMINGDGSNGEVKLAVIPWDVFQIYKSRR</sequence>
<keyword evidence="13" id="KW-1133">Transmembrane helix</keyword>
<dbReference type="GO" id="GO:0046872">
    <property type="term" value="F:metal ion binding"/>
    <property type="evidence" value="ECO:0007669"/>
    <property type="project" value="UniProtKB-KW"/>
</dbReference>
<feature type="transmembrane region" description="Helical" evidence="13">
    <location>
        <begin position="219"/>
        <end position="241"/>
    </location>
</feature>
<evidence type="ECO:0000256" key="3">
    <source>
        <dbReference type="ARBA" id="ARBA00004123"/>
    </source>
</evidence>
<dbReference type="SUPFAM" id="SSF81631">
    <property type="entry name" value="PAP/OAS1 substrate-binding domain"/>
    <property type="match status" value="1"/>
</dbReference>
<dbReference type="EC" id="2.7.7.19" evidence="5"/>
<dbReference type="SUPFAM" id="SSF81301">
    <property type="entry name" value="Nucleotidyltransferase"/>
    <property type="match status" value="1"/>
</dbReference>
<evidence type="ECO:0000259" key="14">
    <source>
        <dbReference type="Pfam" id="PF04928"/>
    </source>
</evidence>
<comment type="subcellular location">
    <subcellularLocation>
        <location evidence="3">Nucleus</location>
    </subcellularLocation>
</comment>
<evidence type="ECO:0000256" key="13">
    <source>
        <dbReference type="SAM" id="Phobius"/>
    </source>
</evidence>
<dbReference type="AlphaFoldDB" id="A0AAD8J9I8"/>
<dbReference type="GO" id="GO:0003723">
    <property type="term" value="F:RNA binding"/>
    <property type="evidence" value="ECO:0007669"/>
    <property type="project" value="InterPro"/>
</dbReference>
<dbReference type="InterPro" id="IPR043519">
    <property type="entry name" value="NT_sf"/>
</dbReference>
<reference evidence="16" key="2">
    <citation type="submission" date="2023-05" db="EMBL/GenBank/DDBJ databases">
        <authorList>
            <person name="Schelkunov M.I."/>
        </authorList>
    </citation>
    <scope>NUCLEOTIDE SEQUENCE</scope>
    <source>
        <strain evidence="16">Hsosn_3</strain>
        <tissue evidence="16">Leaf</tissue>
    </source>
</reference>
<comment type="cofactor">
    <cofactor evidence="1">
        <name>Mn(2+)</name>
        <dbReference type="ChEBI" id="CHEBI:29035"/>
    </cofactor>
</comment>
<dbReference type="PANTHER" id="PTHR10682">
    <property type="entry name" value="POLY A POLYMERASE"/>
    <property type="match status" value="1"/>
</dbReference>
<evidence type="ECO:0000256" key="6">
    <source>
        <dbReference type="ARBA" id="ARBA00022664"/>
    </source>
</evidence>
<dbReference type="CDD" id="cd05402">
    <property type="entry name" value="NT_PAP_TUTase"/>
    <property type="match status" value="1"/>
</dbReference>